<proteinExistence type="predicted"/>
<dbReference type="GO" id="GO:0006302">
    <property type="term" value="P:double-strand break repair"/>
    <property type="evidence" value="ECO:0007669"/>
    <property type="project" value="InterPro"/>
</dbReference>
<feature type="domain" description="Rad50/SbcC-type AAA" evidence="2">
    <location>
        <begin position="5"/>
        <end position="217"/>
    </location>
</feature>
<dbReference type="InterPro" id="IPR038729">
    <property type="entry name" value="Rad50/SbcC_AAA"/>
</dbReference>
<dbReference type="GO" id="GO:0016887">
    <property type="term" value="F:ATP hydrolysis activity"/>
    <property type="evidence" value="ECO:0007669"/>
    <property type="project" value="InterPro"/>
</dbReference>
<evidence type="ECO:0000313" key="4">
    <source>
        <dbReference type="Proteomes" id="UP000823638"/>
    </source>
</evidence>
<gene>
    <name evidence="3" type="ORF">IAA81_06550</name>
</gene>
<dbReference type="SUPFAM" id="SSF52540">
    <property type="entry name" value="P-loop containing nucleoside triphosphate hydrolases"/>
    <property type="match status" value="1"/>
</dbReference>
<dbReference type="EMBL" id="JADIMM010000080">
    <property type="protein sequence ID" value="MBO8457872.1"/>
    <property type="molecule type" value="Genomic_DNA"/>
</dbReference>
<name>A0A9D9HQ24_9SPIR</name>
<evidence type="ECO:0000256" key="1">
    <source>
        <dbReference type="SAM" id="MobiDB-lite"/>
    </source>
</evidence>
<comment type="caution">
    <text evidence="3">The sequence shown here is derived from an EMBL/GenBank/DDBJ whole genome shotgun (WGS) entry which is preliminary data.</text>
</comment>
<feature type="region of interest" description="Disordered" evidence="1">
    <location>
        <begin position="237"/>
        <end position="267"/>
    </location>
</feature>
<reference evidence="3" key="2">
    <citation type="journal article" date="2021" name="PeerJ">
        <title>Extensive microbial diversity within the chicken gut microbiome revealed by metagenomics and culture.</title>
        <authorList>
            <person name="Gilroy R."/>
            <person name="Ravi A."/>
            <person name="Getino M."/>
            <person name="Pursley I."/>
            <person name="Horton D.L."/>
            <person name="Alikhan N.F."/>
            <person name="Baker D."/>
            <person name="Gharbi K."/>
            <person name="Hall N."/>
            <person name="Watson M."/>
            <person name="Adriaenssens E.M."/>
            <person name="Foster-Nyarko E."/>
            <person name="Jarju S."/>
            <person name="Secka A."/>
            <person name="Antonio M."/>
            <person name="Oren A."/>
            <person name="Chaudhuri R.R."/>
            <person name="La Ragione R."/>
            <person name="Hildebrand F."/>
            <person name="Pallen M.J."/>
        </authorList>
    </citation>
    <scope>NUCLEOTIDE SEQUENCE</scope>
    <source>
        <strain evidence="3">10532</strain>
    </source>
</reference>
<evidence type="ECO:0000259" key="2">
    <source>
        <dbReference type="Pfam" id="PF13476"/>
    </source>
</evidence>
<dbReference type="PANTHER" id="PTHR32114:SF2">
    <property type="entry name" value="ABC TRANSPORTER ABCH.3"/>
    <property type="match status" value="1"/>
</dbReference>
<feature type="compositionally biased region" description="Basic residues" evidence="1">
    <location>
        <begin position="244"/>
        <end position="267"/>
    </location>
</feature>
<dbReference type="Pfam" id="PF13476">
    <property type="entry name" value="AAA_23"/>
    <property type="match status" value="1"/>
</dbReference>
<sequence>MKPVKLILNNIGPFSSENTIDFDSLGDIFLISGKTGSGKTTLFDSMFYALYGALPGTRAGTDKNLMKCQFSPPETDSFVDFTFKLNNCKYRIIRHPPFKKLSAKTGKTVPTEEKAVFYKINRNGEKEILSDKVSEIKKTVENLLGLSEEEFSSIILLPQGKFAEFLHMNSTDRKEVLSKLFPVEKYRQVILSAMEKNKINKARIEAVENQIIAIQNDFNPETAEKEIPVMENNRTELKNNMEKTRRKFPNAQKKLKRQKRKKFIGTD</sequence>
<dbReference type="InterPro" id="IPR027417">
    <property type="entry name" value="P-loop_NTPase"/>
</dbReference>
<dbReference type="AlphaFoldDB" id="A0A9D9HQ24"/>
<evidence type="ECO:0000313" key="3">
    <source>
        <dbReference type="EMBL" id="MBO8457872.1"/>
    </source>
</evidence>
<accession>A0A9D9HQ24</accession>
<dbReference type="Proteomes" id="UP000823638">
    <property type="component" value="Unassembled WGS sequence"/>
</dbReference>
<dbReference type="PANTHER" id="PTHR32114">
    <property type="entry name" value="ABC TRANSPORTER ABCH.3"/>
    <property type="match status" value="1"/>
</dbReference>
<reference evidence="3" key="1">
    <citation type="submission" date="2020-10" db="EMBL/GenBank/DDBJ databases">
        <authorList>
            <person name="Gilroy R."/>
        </authorList>
    </citation>
    <scope>NUCLEOTIDE SEQUENCE</scope>
    <source>
        <strain evidence="3">10532</strain>
    </source>
</reference>
<organism evidence="3 4">
    <name type="scientific">Candidatus Gallitreponema excrementavium</name>
    <dbReference type="NCBI Taxonomy" id="2840840"/>
    <lineage>
        <taxon>Bacteria</taxon>
        <taxon>Pseudomonadati</taxon>
        <taxon>Spirochaetota</taxon>
        <taxon>Spirochaetia</taxon>
        <taxon>Spirochaetales</taxon>
        <taxon>Candidatus Gallitreponema</taxon>
    </lineage>
</organism>
<dbReference type="Gene3D" id="3.40.50.300">
    <property type="entry name" value="P-loop containing nucleotide triphosphate hydrolases"/>
    <property type="match status" value="1"/>
</dbReference>
<protein>
    <submittedName>
        <fullName evidence="3">AAA family ATPase</fullName>
    </submittedName>
</protein>